<evidence type="ECO:0000313" key="4">
    <source>
        <dbReference type="Proteomes" id="UP001500897"/>
    </source>
</evidence>
<feature type="transmembrane region" description="Helical" evidence="2">
    <location>
        <begin position="324"/>
        <end position="343"/>
    </location>
</feature>
<proteinExistence type="predicted"/>
<dbReference type="RefSeq" id="WP_344554832.1">
    <property type="nucleotide sequence ID" value="NZ_BAAANS010000036.1"/>
</dbReference>
<organism evidence="3 4">
    <name type="scientific">Kitasatospora saccharophila</name>
    <dbReference type="NCBI Taxonomy" id="407973"/>
    <lineage>
        <taxon>Bacteria</taxon>
        <taxon>Bacillati</taxon>
        <taxon>Actinomycetota</taxon>
        <taxon>Actinomycetes</taxon>
        <taxon>Kitasatosporales</taxon>
        <taxon>Streptomycetaceae</taxon>
        <taxon>Kitasatospora</taxon>
    </lineage>
</organism>
<keyword evidence="2" id="KW-0812">Transmembrane</keyword>
<keyword evidence="2" id="KW-0472">Membrane</keyword>
<evidence type="ECO:0000256" key="1">
    <source>
        <dbReference type="SAM" id="MobiDB-lite"/>
    </source>
</evidence>
<keyword evidence="4" id="KW-1185">Reference proteome</keyword>
<feature type="transmembrane region" description="Helical" evidence="2">
    <location>
        <begin position="236"/>
        <end position="257"/>
    </location>
</feature>
<name>A0ABN2XE75_9ACTN</name>
<reference evidence="3 4" key="1">
    <citation type="journal article" date="2019" name="Int. J. Syst. Evol. Microbiol.">
        <title>The Global Catalogue of Microorganisms (GCM) 10K type strain sequencing project: providing services to taxonomists for standard genome sequencing and annotation.</title>
        <authorList>
            <consortium name="The Broad Institute Genomics Platform"/>
            <consortium name="The Broad Institute Genome Sequencing Center for Infectious Disease"/>
            <person name="Wu L."/>
            <person name="Ma J."/>
        </authorList>
    </citation>
    <scope>NUCLEOTIDE SEQUENCE [LARGE SCALE GENOMIC DNA]</scope>
    <source>
        <strain evidence="3 4">JCM 14559</strain>
    </source>
</reference>
<feature type="transmembrane region" description="Helical" evidence="2">
    <location>
        <begin position="277"/>
        <end position="298"/>
    </location>
</feature>
<dbReference type="EMBL" id="BAAANS010000036">
    <property type="protein sequence ID" value="GAA2109382.1"/>
    <property type="molecule type" value="Genomic_DNA"/>
</dbReference>
<evidence type="ECO:0000313" key="3">
    <source>
        <dbReference type="EMBL" id="GAA2109382.1"/>
    </source>
</evidence>
<feature type="transmembrane region" description="Helical" evidence="2">
    <location>
        <begin position="747"/>
        <end position="770"/>
    </location>
</feature>
<accession>A0ABN2XE75</accession>
<feature type="region of interest" description="Disordered" evidence="1">
    <location>
        <begin position="522"/>
        <end position="571"/>
    </location>
</feature>
<feature type="transmembrane region" description="Helical" evidence="2">
    <location>
        <begin position="707"/>
        <end position="727"/>
    </location>
</feature>
<feature type="transmembrane region" description="Helical" evidence="2">
    <location>
        <begin position="658"/>
        <end position="679"/>
    </location>
</feature>
<protein>
    <recommendedName>
        <fullName evidence="5">FtsX-like permease family protein</fullName>
    </recommendedName>
</protein>
<dbReference type="PROSITE" id="PS51257">
    <property type="entry name" value="PROKAR_LIPOPROTEIN"/>
    <property type="match status" value="1"/>
</dbReference>
<evidence type="ECO:0000256" key="2">
    <source>
        <dbReference type="SAM" id="Phobius"/>
    </source>
</evidence>
<dbReference type="Proteomes" id="UP001500897">
    <property type="component" value="Unassembled WGS sequence"/>
</dbReference>
<gene>
    <name evidence="3" type="ORF">GCM10009759_49980</name>
</gene>
<feature type="transmembrane region" description="Helical" evidence="2">
    <location>
        <begin position="184"/>
        <end position="206"/>
    </location>
</feature>
<comment type="caution">
    <text evidence="3">The sequence shown here is derived from an EMBL/GenBank/DDBJ whole genome shotgun (WGS) entry which is preliminary data.</text>
</comment>
<keyword evidence="2" id="KW-1133">Transmembrane helix</keyword>
<feature type="compositionally biased region" description="Gly residues" evidence="1">
    <location>
        <begin position="539"/>
        <end position="550"/>
    </location>
</feature>
<evidence type="ECO:0008006" key="5">
    <source>
        <dbReference type="Google" id="ProtNLM"/>
    </source>
</evidence>
<feature type="transmembrane region" description="Helical" evidence="2">
    <location>
        <begin position="355"/>
        <end position="376"/>
    </location>
</feature>
<feature type="transmembrane region" description="Helical" evidence="2">
    <location>
        <begin position="407"/>
        <end position="428"/>
    </location>
</feature>
<sequence length="781" mass="79480">MTVLRLGWALTRGAGRRGRWRLLLMALGAALGAACLAAVLTLPQLLEARTVHEQHRTPYPAQAGAPALDGASFRTVQGSWGTDALTEVLIAAPGRVVLPGGASAPRPGELLVSPRLRDLLAAEPALRERLPGTVAGVLPGALLAAPDELYAYLGVQRGQLEQGQPLGGFGLAFRPPALLDGKTLHLLEFMLAVFVLLPLGLFLAGCNRLSAASRLRTLAALRLTGMSARDVRRLNALEPAGAALLGAAAGLAGYALAARAGGRVGLPGLAWFPGDAAPSAATVLLCLLGLPAGAVLISRAGTSALTDRPLEARRERPPRAPSRWRLLPLAAGLAALGLLWLAPSRSGRPAGALSAPLLLAGVVATGYGVVACYPLAARFLARRAARDPRSLSVLLGARRGELEPGGAVRATAGLVLFVFALGLAHGVFRDWHAAAQPRRPVQYVGVAGAEAPGLDPARLRALPGVDGAVLTVRNLVPPPSTVPGHRPVTATALLGTCADLARFTAAPPLGCTDGVPLLLDTGNGVPLPEPGTELRFPTGPGGGSDGGTDGGSDRSPGNGSDGGADGGADAVTVRVPSGRASVSWPADSPLYGTGLLLPPGTLPDGAAATGTLTLAARASTATVQRVLGGLAAAAPAAEPVLYGVDTDGLRKARLVDSLYTAGTALGVAVTVLAHLVAALDRALERRRNVTALTLIGVPRRTLRRAQVVQTVLFLGCGLLPAVAAGALAGRAYDAYGGLVHAWDWPAFARTLAACAAVLAVAVLGALPLLVRRIDPALIRRD</sequence>